<reference evidence="2 3" key="1">
    <citation type="journal article" date="2009" name="Science">
        <title>Green evolution and dynamic adaptations revealed by genomes of the marine picoeukaryotes Micromonas.</title>
        <authorList>
            <person name="Worden A.Z."/>
            <person name="Lee J.H."/>
            <person name="Mock T."/>
            <person name="Rouze P."/>
            <person name="Simmons M.P."/>
            <person name="Aerts A.L."/>
            <person name="Allen A.E."/>
            <person name="Cuvelier M.L."/>
            <person name="Derelle E."/>
            <person name="Everett M.V."/>
            <person name="Foulon E."/>
            <person name="Grimwood J."/>
            <person name="Gundlach H."/>
            <person name="Henrissat B."/>
            <person name="Napoli C."/>
            <person name="McDonald S.M."/>
            <person name="Parker M.S."/>
            <person name="Rombauts S."/>
            <person name="Salamov A."/>
            <person name="Von Dassow P."/>
            <person name="Badger J.H."/>
            <person name="Coutinho P.M."/>
            <person name="Demir E."/>
            <person name="Dubchak I."/>
            <person name="Gentemann C."/>
            <person name="Eikrem W."/>
            <person name="Gready J.E."/>
            <person name="John U."/>
            <person name="Lanier W."/>
            <person name="Lindquist E.A."/>
            <person name="Lucas S."/>
            <person name="Mayer K.F."/>
            <person name="Moreau H."/>
            <person name="Not F."/>
            <person name="Otillar R."/>
            <person name="Panaud O."/>
            <person name="Pangilinan J."/>
            <person name="Paulsen I."/>
            <person name="Piegu B."/>
            <person name="Poliakov A."/>
            <person name="Robbens S."/>
            <person name="Schmutz J."/>
            <person name="Toulza E."/>
            <person name="Wyss T."/>
            <person name="Zelensky A."/>
            <person name="Zhou K."/>
            <person name="Armbrust E.V."/>
            <person name="Bhattacharya D."/>
            <person name="Goodenough U.W."/>
            <person name="Van de Peer Y."/>
            <person name="Grigoriev I.V."/>
        </authorList>
    </citation>
    <scope>NUCLEOTIDE SEQUENCE [LARGE SCALE GENOMIC DNA]</scope>
    <source>
        <strain evidence="3">RCC299 / NOUM17</strain>
    </source>
</reference>
<dbReference type="eggNOG" id="ENOG502SPE2">
    <property type="taxonomic scope" value="Eukaryota"/>
</dbReference>
<feature type="region of interest" description="Disordered" evidence="1">
    <location>
        <begin position="169"/>
        <end position="189"/>
    </location>
</feature>
<organism evidence="2 3">
    <name type="scientific">Micromonas commoda (strain RCC299 / NOUM17 / CCMP2709)</name>
    <name type="common">Picoplanktonic green alga</name>
    <dbReference type="NCBI Taxonomy" id="296587"/>
    <lineage>
        <taxon>Eukaryota</taxon>
        <taxon>Viridiplantae</taxon>
        <taxon>Chlorophyta</taxon>
        <taxon>Mamiellophyceae</taxon>
        <taxon>Mamiellales</taxon>
        <taxon>Mamiellaceae</taxon>
        <taxon>Micromonas</taxon>
    </lineage>
</organism>
<gene>
    <name evidence="2" type="ORF">MICPUN_64901</name>
</gene>
<evidence type="ECO:0000313" key="2">
    <source>
        <dbReference type="EMBL" id="ACO68023.1"/>
    </source>
</evidence>
<accession>C1EJE0</accession>
<dbReference type="GeneID" id="8249842"/>
<evidence type="ECO:0000256" key="1">
    <source>
        <dbReference type="SAM" id="MobiDB-lite"/>
    </source>
</evidence>
<protein>
    <recommendedName>
        <fullName evidence="4">PsbP C-terminal domain-containing protein</fullName>
    </recommendedName>
</protein>
<dbReference type="KEGG" id="mis:MICPUN_64901"/>
<sequence>MTAFPVRAAISARAACPALPKRRVGSGRRDSAAATEARAAAADDESDNITIVERGHVDLGTSAAFLATATTRRRLAVAVAAALALEPAIPRSSAGALTDLVKNSGVGGPNLGLVEFDSPDLDYSFFYPKGWKVLRNRLRRGVIVSDFDAPVGNPKVYVEVVSAPPAGELAGDAPVGGDAPGGDAPGGDESRKLAIRRRAVDALVAPVENDNSGDGKLEAPPMRLVKDLDFNGDPGSNGVSSRGFETYDYFTFTSETTTRSGYDVTRRHYAVAKTKGGLVYVLSASATTDGFDETRARLFERIVASFVVN</sequence>
<name>C1EJE0_MICCC</name>
<dbReference type="InParanoid" id="C1EJE0"/>
<dbReference type="Gene3D" id="3.40.1000.10">
    <property type="entry name" value="Mog1/PsbP, alpha/beta/alpha sandwich"/>
    <property type="match status" value="1"/>
</dbReference>
<dbReference type="Proteomes" id="UP000002009">
    <property type="component" value="Chromosome 16"/>
</dbReference>
<proteinExistence type="predicted"/>
<dbReference type="OrthoDB" id="506760at2759"/>
<evidence type="ECO:0008006" key="4">
    <source>
        <dbReference type="Google" id="ProtNLM"/>
    </source>
</evidence>
<dbReference type="STRING" id="296587.C1EJE0"/>
<keyword evidence="3" id="KW-1185">Reference proteome</keyword>
<dbReference type="EMBL" id="CP001334">
    <property type="protein sequence ID" value="ACO68023.1"/>
    <property type="molecule type" value="Genomic_DNA"/>
</dbReference>
<dbReference type="RefSeq" id="XP_002506765.1">
    <property type="nucleotide sequence ID" value="XM_002506719.1"/>
</dbReference>
<evidence type="ECO:0000313" key="3">
    <source>
        <dbReference type="Proteomes" id="UP000002009"/>
    </source>
</evidence>
<dbReference type="AlphaFoldDB" id="C1EJE0"/>